<reference evidence="4" key="2">
    <citation type="submission" date="2025-08" db="UniProtKB">
        <authorList>
            <consortium name="Ensembl"/>
        </authorList>
    </citation>
    <scope>IDENTIFICATION</scope>
</reference>
<keyword evidence="1" id="KW-1015">Disulfide bond</keyword>
<accession>A0A8C9RZN7</accession>
<feature type="signal peptide" evidence="2">
    <location>
        <begin position="1"/>
        <end position="23"/>
    </location>
</feature>
<dbReference type="SMART" id="SM00034">
    <property type="entry name" value="CLECT"/>
    <property type="match status" value="1"/>
</dbReference>
<dbReference type="Proteomes" id="UP000694397">
    <property type="component" value="Chromosome 3"/>
</dbReference>
<reference evidence="4 5" key="1">
    <citation type="submission" date="2019-04" db="EMBL/GenBank/DDBJ databases">
        <authorList>
            <consortium name="Wellcome Sanger Institute Data Sharing"/>
        </authorList>
    </citation>
    <scope>NUCLEOTIDE SEQUENCE [LARGE SCALE GENOMIC DNA]</scope>
</reference>
<dbReference type="InterPro" id="IPR016186">
    <property type="entry name" value="C-type_lectin-like/link_sf"/>
</dbReference>
<reference evidence="4" key="3">
    <citation type="submission" date="2025-09" db="UniProtKB">
        <authorList>
            <consortium name="Ensembl"/>
        </authorList>
    </citation>
    <scope>IDENTIFICATION</scope>
</reference>
<evidence type="ECO:0000256" key="1">
    <source>
        <dbReference type="ARBA" id="ARBA00023157"/>
    </source>
</evidence>
<evidence type="ECO:0000256" key="2">
    <source>
        <dbReference type="SAM" id="SignalP"/>
    </source>
</evidence>
<dbReference type="SUPFAM" id="SSF56436">
    <property type="entry name" value="C-type lectin-like"/>
    <property type="match status" value="1"/>
</dbReference>
<dbReference type="GeneTree" id="ENSGT01150000286973"/>
<proteinExistence type="predicted"/>
<gene>
    <name evidence="4" type="primary">LOC108929586</name>
</gene>
<sequence length="189" mass="20995">MMVHYITTVALLFHLLPWHGCGGEQAARSKRFLSVLLPQEKPNQNTDSSTVSFCQGSCPTGWVSFNDRCFQYISSKKSWADAEVQCLSLGGNLASVHSEDEFQFIRSLIRSKDPAENAAWIGLTDCQKKGTWLWSDGSKMSFTKWNTGEPNNVNGGENCVHTSWSSQKGWNDISCKDIYAAVCALNSDL</sequence>
<dbReference type="PROSITE" id="PS50041">
    <property type="entry name" value="C_TYPE_LECTIN_2"/>
    <property type="match status" value="1"/>
</dbReference>
<dbReference type="InterPro" id="IPR050111">
    <property type="entry name" value="C-type_lectin/snaclec_domain"/>
</dbReference>
<evidence type="ECO:0000313" key="4">
    <source>
        <dbReference type="Ensembl" id="ENSSFOP00015021735.1"/>
    </source>
</evidence>
<dbReference type="PROSITE" id="PS00615">
    <property type="entry name" value="C_TYPE_LECTIN_1"/>
    <property type="match status" value="1"/>
</dbReference>
<evidence type="ECO:0000313" key="5">
    <source>
        <dbReference type="Proteomes" id="UP000694397"/>
    </source>
</evidence>
<dbReference type="Pfam" id="PF00059">
    <property type="entry name" value="Lectin_C"/>
    <property type="match status" value="1"/>
</dbReference>
<keyword evidence="5" id="KW-1185">Reference proteome</keyword>
<dbReference type="InterPro" id="IPR016187">
    <property type="entry name" value="CTDL_fold"/>
</dbReference>
<dbReference type="AlphaFoldDB" id="A0A8C9RZN7"/>
<dbReference type="InterPro" id="IPR002353">
    <property type="entry name" value="AntifreezeII"/>
</dbReference>
<dbReference type="GeneID" id="108929586"/>
<dbReference type="InterPro" id="IPR018378">
    <property type="entry name" value="C-type_lectin_CS"/>
</dbReference>
<organism evidence="4 5">
    <name type="scientific">Scleropages formosus</name>
    <name type="common">Asian bonytongue</name>
    <name type="synonym">Osteoglossum formosum</name>
    <dbReference type="NCBI Taxonomy" id="113540"/>
    <lineage>
        <taxon>Eukaryota</taxon>
        <taxon>Metazoa</taxon>
        <taxon>Chordata</taxon>
        <taxon>Craniata</taxon>
        <taxon>Vertebrata</taxon>
        <taxon>Euteleostomi</taxon>
        <taxon>Actinopterygii</taxon>
        <taxon>Neopterygii</taxon>
        <taxon>Teleostei</taxon>
        <taxon>Osteoglossocephala</taxon>
        <taxon>Osteoglossomorpha</taxon>
        <taxon>Osteoglossiformes</taxon>
        <taxon>Osteoglossidae</taxon>
        <taxon>Scleropages</taxon>
    </lineage>
</organism>
<dbReference type="PRINTS" id="PR00356">
    <property type="entry name" value="ANTIFREEZEII"/>
</dbReference>
<protein>
    <submittedName>
        <fullName evidence="4">Lactose-binding lectin l-2-like</fullName>
    </submittedName>
</protein>
<dbReference type="Gene3D" id="3.10.100.10">
    <property type="entry name" value="Mannose-Binding Protein A, subunit A"/>
    <property type="match status" value="1"/>
</dbReference>
<keyword evidence="2" id="KW-0732">Signal</keyword>
<dbReference type="PANTHER" id="PTHR22803">
    <property type="entry name" value="MANNOSE, PHOSPHOLIPASE, LECTIN RECEPTOR RELATED"/>
    <property type="match status" value="1"/>
</dbReference>
<dbReference type="RefSeq" id="XP_018599744.1">
    <property type="nucleotide sequence ID" value="XM_018744228.1"/>
</dbReference>
<name>A0A8C9RZN7_SCLFO</name>
<dbReference type="OrthoDB" id="418245at2759"/>
<feature type="domain" description="C-type lectin" evidence="3">
    <location>
        <begin position="65"/>
        <end position="184"/>
    </location>
</feature>
<dbReference type="Ensembl" id="ENSSFOT00015021977.2">
    <property type="protein sequence ID" value="ENSSFOP00015021735.1"/>
    <property type="gene ID" value="ENSSFOG00015014007.2"/>
</dbReference>
<evidence type="ECO:0000259" key="3">
    <source>
        <dbReference type="PROSITE" id="PS50041"/>
    </source>
</evidence>
<dbReference type="InterPro" id="IPR001304">
    <property type="entry name" value="C-type_lectin-like"/>
</dbReference>
<feature type="chain" id="PRO_5034686172" evidence="2">
    <location>
        <begin position="24"/>
        <end position="189"/>
    </location>
</feature>